<gene>
    <name evidence="14" type="ORF">SAMN05192534_103100</name>
</gene>
<dbReference type="NCBIfam" id="TIGR00221">
    <property type="entry name" value="nagA"/>
    <property type="match status" value="1"/>
</dbReference>
<dbReference type="PIRSF" id="PIRSF038994">
    <property type="entry name" value="NagA"/>
    <property type="match status" value="1"/>
</dbReference>
<dbReference type="STRING" id="568899.SAMN05192534_103100"/>
<evidence type="ECO:0000313" key="14">
    <source>
        <dbReference type="EMBL" id="SDH26792.1"/>
    </source>
</evidence>
<dbReference type="PANTHER" id="PTHR11113:SF14">
    <property type="entry name" value="N-ACETYLGLUCOSAMINE-6-PHOSPHATE DEACETYLASE"/>
    <property type="match status" value="1"/>
</dbReference>
<keyword evidence="6 9" id="KW-0119">Carbohydrate metabolism</keyword>
<feature type="domain" description="Amidohydrolase-related" evidence="13">
    <location>
        <begin position="61"/>
        <end position="390"/>
    </location>
</feature>
<dbReference type="Proteomes" id="UP000199163">
    <property type="component" value="Unassembled WGS sequence"/>
</dbReference>
<name>A0A1G8B0J3_9BACI</name>
<dbReference type="RefSeq" id="WP_091271700.1">
    <property type="nucleotide sequence ID" value="NZ_FNDK01000003.1"/>
</dbReference>
<dbReference type="AlphaFoldDB" id="A0A1G8B0J3"/>
<proteinExistence type="inferred from homology"/>
<evidence type="ECO:0000256" key="8">
    <source>
        <dbReference type="ARBA" id="ARBA00060590"/>
    </source>
</evidence>
<comment type="cofactor">
    <cofactor evidence="12">
        <name>a divalent metal cation</name>
        <dbReference type="ChEBI" id="CHEBI:60240"/>
    </cofactor>
    <text evidence="12">Binds 1 divalent metal cation per subunit.</text>
</comment>
<dbReference type="SUPFAM" id="SSF51556">
    <property type="entry name" value="Metallo-dependent hydrolases"/>
    <property type="match status" value="1"/>
</dbReference>
<keyword evidence="15" id="KW-1185">Reference proteome</keyword>
<evidence type="ECO:0000256" key="9">
    <source>
        <dbReference type="PIRNR" id="PIRNR038994"/>
    </source>
</evidence>
<evidence type="ECO:0000256" key="2">
    <source>
        <dbReference type="ARBA" id="ARBA00011899"/>
    </source>
</evidence>
<dbReference type="GO" id="GO:0006046">
    <property type="term" value="P:N-acetylglucosamine catabolic process"/>
    <property type="evidence" value="ECO:0007669"/>
    <property type="project" value="TreeGrafter"/>
</dbReference>
<feature type="binding site" evidence="11">
    <location>
        <position position="262"/>
    </location>
    <ligand>
        <name>substrate</name>
    </ligand>
</feature>
<feature type="binding site" evidence="11">
    <location>
        <position position="238"/>
    </location>
    <ligand>
        <name>substrate</name>
    </ligand>
</feature>
<dbReference type="InterPro" id="IPR011059">
    <property type="entry name" value="Metal-dep_hydrolase_composite"/>
</dbReference>
<evidence type="ECO:0000256" key="12">
    <source>
        <dbReference type="PIRSR" id="PIRSR038994-3"/>
    </source>
</evidence>
<feature type="binding site" evidence="11">
    <location>
        <begin position="230"/>
        <end position="231"/>
    </location>
    <ligand>
        <name>substrate</name>
    </ligand>
</feature>
<evidence type="ECO:0000256" key="4">
    <source>
        <dbReference type="ARBA" id="ARBA00022723"/>
    </source>
</evidence>
<dbReference type="PANTHER" id="PTHR11113">
    <property type="entry name" value="N-ACETYLGLUCOSAMINE-6-PHOSPHATE DEACETYLASE"/>
    <property type="match status" value="1"/>
</dbReference>
<evidence type="ECO:0000256" key="7">
    <source>
        <dbReference type="ARBA" id="ARBA00047647"/>
    </source>
</evidence>
<keyword evidence="4 12" id="KW-0479">Metal-binding</keyword>
<feature type="binding site" evidence="12">
    <location>
        <position position="227"/>
    </location>
    <ligand>
        <name>Zn(2+)</name>
        <dbReference type="ChEBI" id="CHEBI:29105"/>
    </ligand>
</feature>
<protein>
    <recommendedName>
        <fullName evidence="3">N-acetylglucosamine-6-phosphate deacetylase</fullName>
        <ecNumber evidence="2">3.5.1.25</ecNumber>
    </recommendedName>
</protein>
<accession>A0A1G8B0J3</accession>
<evidence type="ECO:0000313" key="15">
    <source>
        <dbReference type="Proteomes" id="UP000199163"/>
    </source>
</evidence>
<evidence type="ECO:0000256" key="3">
    <source>
        <dbReference type="ARBA" id="ARBA00018029"/>
    </source>
</evidence>
<dbReference type="CDD" id="cd00854">
    <property type="entry name" value="NagA"/>
    <property type="match status" value="1"/>
</dbReference>
<dbReference type="GO" id="GO:0046872">
    <property type="term" value="F:metal ion binding"/>
    <property type="evidence" value="ECO:0007669"/>
    <property type="project" value="UniProtKB-KW"/>
</dbReference>
<evidence type="ECO:0000256" key="1">
    <source>
        <dbReference type="ARBA" id="ARBA00010716"/>
    </source>
</evidence>
<comment type="catalytic activity">
    <reaction evidence="7">
        <text>N-acetyl-D-glucosamine 6-phosphate + H2O = D-glucosamine 6-phosphate + acetate</text>
        <dbReference type="Rhea" id="RHEA:22936"/>
        <dbReference type="ChEBI" id="CHEBI:15377"/>
        <dbReference type="ChEBI" id="CHEBI:30089"/>
        <dbReference type="ChEBI" id="CHEBI:57513"/>
        <dbReference type="ChEBI" id="CHEBI:58725"/>
        <dbReference type="EC" id="3.5.1.25"/>
    </reaction>
</comment>
<dbReference type="EMBL" id="FNDK01000003">
    <property type="protein sequence ID" value="SDH26792.1"/>
    <property type="molecule type" value="Genomic_DNA"/>
</dbReference>
<organism evidence="14 15">
    <name type="scientific">Alteribacillus persepolensis</name>
    <dbReference type="NCBI Taxonomy" id="568899"/>
    <lineage>
        <taxon>Bacteria</taxon>
        <taxon>Bacillati</taxon>
        <taxon>Bacillota</taxon>
        <taxon>Bacilli</taxon>
        <taxon>Bacillales</taxon>
        <taxon>Bacillaceae</taxon>
        <taxon>Alteribacillus</taxon>
    </lineage>
</organism>
<evidence type="ECO:0000256" key="10">
    <source>
        <dbReference type="PIRSR" id="PIRSR038994-1"/>
    </source>
</evidence>
<comment type="similarity">
    <text evidence="1 9">Belongs to the metallo-dependent hydrolases superfamily. NagA family.</text>
</comment>
<feature type="binding site" evidence="11">
    <location>
        <begin position="318"/>
        <end position="320"/>
    </location>
    <ligand>
        <name>substrate</name>
    </ligand>
</feature>
<dbReference type="InterPro" id="IPR006680">
    <property type="entry name" value="Amidohydro-rel"/>
</dbReference>
<sequence>MARSFVIRSATIVNPLYKQEKMYIVVRNGKVSDIGKDAQYEQPNEQKILPEVTADAQTMFVPGMIDVHIHGTSNADTMDATEEALSTIAGSLPSEGTTSFLATTLTQSEQAITDALVNAAAFKRSGQRDNQAEMVGVHLEGPFFTEEKAGAQPKEHLRQADTALFQKWQQAAEGLIKWVSLAPEQDPDHDLIRFLHETGVVAAAAHSNASSEEVEKAIDDGLSHVTHLFNGMSGLHHRTPGLAAAALIRPELTNEIIADGVHVHPTMVQLAYQLKGAFGLLLITDSIRAKCLQNGEYDLGGQTVTVRGNRPYLEDGTIAGSMLKMNEALKNSIAFTGCTEEEACAMASWNAACKLGVEDRKGNIAVGKDADIVQLDCDSKEVIRTWCKGTLAYEQ</sequence>
<dbReference type="GO" id="GO:0008448">
    <property type="term" value="F:N-acetylglucosamine-6-phosphate deacetylase activity"/>
    <property type="evidence" value="ECO:0007669"/>
    <property type="project" value="UniProtKB-EC"/>
</dbReference>
<feature type="active site" description="Proton donor/acceptor" evidence="10">
    <location>
        <position position="285"/>
    </location>
</feature>
<feature type="binding site" evidence="12">
    <location>
        <position position="140"/>
    </location>
    <ligand>
        <name>Zn(2+)</name>
        <dbReference type="ChEBI" id="CHEBI:29105"/>
    </ligand>
</feature>
<evidence type="ECO:0000256" key="11">
    <source>
        <dbReference type="PIRSR" id="PIRSR038994-2"/>
    </source>
</evidence>
<dbReference type="InterPro" id="IPR003764">
    <property type="entry name" value="GlcNAc_6-P_deAcase"/>
</dbReference>
<dbReference type="Gene3D" id="3.20.20.140">
    <property type="entry name" value="Metal-dependent hydrolases"/>
    <property type="match status" value="1"/>
</dbReference>
<dbReference type="FunFam" id="3.20.20.140:FF:000004">
    <property type="entry name" value="N-acetylglucosamine-6-phosphate deacetylase"/>
    <property type="match status" value="1"/>
</dbReference>
<comment type="pathway">
    <text evidence="8">Amino-sugar metabolism; N-acetylneuraminate degradation; D-fructose 6-phosphate from N-acetylneuraminate: step 4/5.</text>
</comment>
<keyword evidence="5 9" id="KW-0378">Hydrolase</keyword>
<dbReference type="InterPro" id="IPR032466">
    <property type="entry name" value="Metal_Hydrolase"/>
</dbReference>
<dbReference type="OrthoDB" id="9776488at2"/>
<feature type="binding site" evidence="12">
    <location>
        <position position="206"/>
    </location>
    <ligand>
        <name>Zn(2+)</name>
        <dbReference type="ChEBI" id="CHEBI:29105"/>
    </ligand>
</feature>
<dbReference type="EC" id="3.5.1.25" evidence="2"/>
<dbReference type="Gene3D" id="2.30.40.10">
    <property type="entry name" value="Urease, subunit C, domain 1"/>
    <property type="match status" value="1"/>
</dbReference>
<evidence type="ECO:0000259" key="13">
    <source>
        <dbReference type="Pfam" id="PF01979"/>
    </source>
</evidence>
<dbReference type="Pfam" id="PF01979">
    <property type="entry name" value="Amidohydro_1"/>
    <property type="match status" value="1"/>
</dbReference>
<feature type="binding site" evidence="11">
    <location>
        <position position="151"/>
    </location>
    <ligand>
        <name>substrate</name>
    </ligand>
</feature>
<dbReference type="SUPFAM" id="SSF51338">
    <property type="entry name" value="Composite domain of metallo-dependent hydrolases"/>
    <property type="match status" value="1"/>
</dbReference>
<evidence type="ECO:0000256" key="5">
    <source>
        <dbReference type="ARBA" id="ARBA00022801"/>
    </source>
</evidence>
<reference evidence="14 15" key="1">
    <citation type="submission" date="2016-10" db="EMBL/GenBank/DDBJ databases">
        <authorList>
            <person name="de Groot N.N."/>
        </authorList>
    </citation>
    <scope>NUCLEOTIDE SEQUENCE [LARGE SCALE GENOMIC DNA]</scope>
    <source>
        <strain evidence="14 15">DSM 21632</strain>
    </source>
</reference>
<evidence type="ECO:0000256" key="6">
    <source>
        <dbReference type="ARBA" id="ARBA00023277"/>
    </source>
</evidence>